<reference evidence="8 9" key="1">
    <citation type="journal article" date="2012" name="PLoS Pathog.">
        <title>The genome of the obligate intracellular parasite Trachipleistophora hominis: new insights into microsporidian genome dynamics and reductive evolution.</title>
        <authorList>
            <person name="Heinz E."/>
            <person name="Williams T.A."/>
            <person name="Nakjang S."/>
            <person name="Noel C.J."/>
            <person name="Swan D.C."/>
            <person name="Goldberg A.V."/>
            <person name="Harris S.R."/>
            <person name="Weinmaier T."/>
            <person name="Markert S."/>
            <person name="Becher D."/>
            <person name="Bernhardt J."/>
            <person name="Dagan T."/>
            <person name="Hacker C."/>
            <person name="Lucocq J.M."/>
            <person name="Schweder T."/>
            <person name="Rattei T."/>
            <person name="Hall N."/>
            <person name="Hirt R.P."/>
            <person name="Embley T.M."/>
        </authorList>
    </citation>
    <scope>NUCLEOTIDE SEQUENCE [LARGE SCALE GENOMIC DNA]</scope>
</reference>
<keyword evidence="2 5" id="KW-0808">Transferase</keyword>
<dbReference type="InterPro" id="IPR049560">
    <property type="entry name" value="MeTrfase_RsmB-F_NOP2_cat"/>
</dbReference>
<dbReference type="InterPro" id="IPR029063">
    <property type="entry name" value="SAM-dependent_MTases_sf"/>
</dbReference>
<sequence length="717" mass="81956">MQNKHLIPYYTTILDLSPRDMQQFIDMMDRPLPYVIRVCKSTPYYENVVKIVERMGFKRMCDNVYVLENEGESVVENEGEGMVGKGRDSVVENERGSVVENERESVVGKGGGGKGSMTGEEREGVTENEKNEENEMEDALDKKKEENGKEGVLDKERESVLDNDKEEKHEITNTENETTNKETINIKNTKENETTNKENTKDKNEQPSQPNNHCITPPLIKKYLTILTDLNLITRQELVSILPSSFLITLKTRKGALQVLDLCAAPGSKSTHMLENNITLTANDVSLKRCFVVQHRSAHMPKLLTNANGLSFPRPAVPYDAVLVDAPCSGDGTFRKNRVVVGDKNVRLMRALVIKALSMVGDGYVVYSTCAVDPVENEWVVQSVRDECEVVSVDEVGNDMFEMVRMDCNDRNGCDRNGYDRNGCNDGRDNCDRNGSCDNIPNPNIPNTKTKINYFNSNDRHVNGKYKIFYREGLTEWTTPTEYKSENYHELKKCMRFYPQDNNSGAFFIAILRRRKKNGVKGEDVKVEDAKIENTRVKDVKIEHNKVSSHNLTPHHTSNENTTVLTMNGTKYSYASPTLIHTLLSHYKLILKGHFITTPNTNRIYYINNNDQLNVANKTNVVSIGILLFTKIRDDQYRMNNLWYFGRYVRECVVVDEMMLRRMIDGERVDELRGKGLCVVRCRTWYYCVCGGRDRVDVYVKDKEKEIIRVMMGDAMV</sequence>
<dbReference type="Pfam" id="PF01189">
    <property type="entry name" value="Methyltr_RsmB-F"/>
    <property type="match status" value="1"/>
</dbReference>
<evidence type="ECO:0000313" key="8">
    <source>
        <dbReference type="EMBL" id="ELQ75159.1"/>
    </source>
</evidence>
<comment type="caution">
    <text evidence="5">Lacks conserved residue(s) required for the propagation of feature annotation.</text>
</comment>
<keyword evidence="9" id="KW-1185">Reference proteome</keyword>
<dbReference type="PROSITE" id="PS51686">
    <property type="entry name" value="SAM_MT_RSMB_NOP"/>
    <property type="match status" value="1"/>
</dbReference>
<evidence type="ECO:0000256" key="1">
    <source>
        <dbReference type="ARBA" id="ARBA00022603"/>
    </source>
</evidence>
<dbReference type="STRING" id="72359.L7JUT6"/>
<dbReference type="VEuPathDB" id="MicrosporidiaDB:THOM_1889"/>
<feature type="compositionally biased region" description="Basic and acidic residues" evidence="6">
    <location>
        <begin position="85"/>
        <end position="106"/>
    </location>
</feature>
<dbReference type="GO" id="GO:0001510">
    <property type="term" value="P:RNA methylation"/>
    <property type="evidence" value="ECO:0007669"/>
    <property type="project" value="InterPro"/>
</dbReference>
<name>L7JUT6_TRAHO</name>
<feature type="compositionally biased region" description="Basic and acidic residues" evidence="6">
    <location>
        <begin position="188"/>
        <end position="205"/>
    </location>
</feature>
<dbReference type="InterPro" id="IPR001678">
    <property type="entry name" value="MeTrfase_RsmB-F_NOP2_dom"/>
</dbReference>
<feature type="compositionally biased region" description="Basic and acidic residues" evidence="6">
    <location>
        <begin position="119"/>
        <end position="172"/>
    </location>
</feature>
<comment type="similarity">
    <text evidence="5">Belongs to the class I-like SAM-binding methyltransferase superfamily. RsmB/NOP family.</text>
</comment>
<keyword evidence="3 5" id="KW-0949">S-adenosyl-L-methionine</keyword>
<feature type="binding site" evidence="5">
    <location>
        <begin position="263"/>
        <end position="269"/>
    </location>
    <ligand>
        <name>S-adenosyl-L-methionine</name>
        <dbReference type="ChEBI" id="CHEBI:59789"/>
    </ligand>
</feature>
<feature type="active site" description="Nucleophile" evidence="5">
    <location>
        <position position="370"/>
    </location>
</feature>
<dbReference type="PRINTS" id="PR02008">
    <property type="entry name" value="RCMTFAMILY"/>
</dbReference>
<dbReference type="SUPFAM" id="SSF53335">
    <property type="entry name" value="S-adenosyl-L-methionine-dependent methyltransferases"/>
    <property type="match status" value="1"/>
</dbReference>
<keyword evidence="1 5" id="KW-0489">Methyltransferase</keyword>
<dbReference type="EMBL" id="JH993985">
    <property type="protein sequence ID" value="ELQ75159.1"/>
    <property type="molecule type" value="Genomic_DNA"/>
</dbReference>
<feature type="region of interest" description="Disordered" evidence="6">
    <location>
        <begin position="77"/>
        <end position="214"/>
    </location>
</feature>
<keyword evidence="4 5" id="KW-0694">RNA-binding</keyword>
<evidence type="ECO:0000313" key="9">
    <source>
        <dbReference type="Proteomes" id="UP000011185"/>
    </source>
</evidence>
<dbReference type="GO" id="GO:0008173">
    <property type="term" value="F:RNA methyltransferase activity"/>
    <property type="evidence" value="ECO:0007669"/>
    <property type="project" value="InterPro"/>
</dbReference>
<protein>
    <submittedName>
        <fullName evidence="8">tRNA cytosine-5-methylase</fullName>
    </submittedName>
</protein>
<evidence type="ECO:0000256" key="2">
    <source>
        <dbReference type="ARBA" id="ARBA00022679"/>
    </source>
</evidence>
<feature type="compositionally biased region" description="Low complexity" evidence="6">
    <location>
        <begin position="173"/>
        <end position="187"/>
    </location>
</feature>
<feature type="binding site" evidence="5">
    <location>
        <position position="284"/>
    </location>
    <ligand>
        <name>S-adenosyl-L-methionine</name>
        <dbReference type="ChEBI" id="CHEBI:59789"/>
    </ligand>
</feature>
<proteinExistence type="inferred from homology"/>
<evidence type="ECO:0000259" key="7">
    <source>
        <dbReference type="PROSITE" id="PS51686"/>
    </source>
</evidence>
<dbReference type="InParanoid" id="L7JUT6"/>
<dbReference type="OMA" id="GNDMFEM"/>
<evidence type="ECO:0000256" key="6">
    <source>
        <dbReference type="SAM" id="MobiDB-lite"/>
    </source>
</evidence>
<feature type="domain" description="SAM-dependent MTase RsmB/NOP-type" evidence="7">
    <location>
        <begin position="160"/>
        <end position="515"/>
    </location>
</feature>
<accession>L7JUT6</accession>
<evidence type="ECO:0000256" key="3">
    <source>
        <dbReference type="ARBA" id="ARBA00022691"/>
    </source>
</evidence>
<dbReference type="OrthoDB" id="6093671at2759"/>
<dbReference type="HOGENOM" id="CLU_385511_0_0_1"/>
<dbReference type="Gene3D" id="3.40.50.150">
    <property type="entry name" value="Vaccinia Virus protein VP39"/>
    <property type="match status" value="1"/>
</dbReference>
<evidence type="ECO:0000256" key="4">
    <source>
        <dbReference type="ARBA" id="ARBA00022884"/>
    </source>
</evidence>
<feature type="binding site" evidence="5">
    <location>
        <position position="325"/>
    </location>
    <ligand>
        <name>S-adenosyl-L-methionine</name>
        <dbReference type="ChEBI" id="CHEBI:59789"/>
    </ligand>
</feature>
<dbReference type="Proteomes" id="UP000011185">
    <property type="component" value="Unassembled WGS sequence"/>
</dbReference>
<evidence type="ECO:0000256" key="5">
    <source>
        <dbReference type="PROSITE-ProRule" id="PRU01023"/>
    </source>
</evidence>
<organism evidence="8 9">
    <name type="scientific">Trachipleistophora hominis</name>
    <name type="common">Microsporidian parasite</name>
    <dbReference type="NCBI Taxonomy" id="72359"/>
    <lineage>
        <taxon>Eukaryota</taxon>
        <taxon>Fungi</taxon>
        <taxon>Fungi incertae sedis</taxon>
        <taxon>Microsporidia</taxon>
        <taxon>Pleistophoridae</taxon>
        <taxon>Trachipleistophora</taxon>
    </lineage>
</organism>
<dbReference type="InterPro" id="IPR023267">
    <property type="entry name" value="RCMT"/>
</dbReference>
<dbReference type="AlphaFoldDB" id="L7JUT6"/>
<dbReference type="GO" id="GO:0003723">
    <property type="term" value="F:RNA binding"/>
    <property type="evidence" value="ECO:0007669"/>
    <property type="project" value="UniProtKB-UniRule"/>
</dbReference>
<dbReference type="PANTHER" id="PTHR22808">
    <property type="entry name" value="NCL1 YEAST -RELATED NOL1/NOP2/FMU SUN DOMAIN-CONTAINING"/>
    <property type="match status" value="1"/>
</dbReference>
<gene>
    <name evidence="8" type="ORF">THOM_1889</name>
</gene>